<dbReference type="SUPFAM" id="SSF110857">
    <property type="entry name" value="Gamma-glutamyl cyclotransferase-like"/>
    <property type="match status" value="1"/>
</dbReference>
<evidence type="ECO:0000256" key="1">
    <source>
        <dbReference type="ARBA" id="ARBA00012344"/>
    </source>
</evidence>
<gene>
    <name evidence="3" type="ORF">PARHAE_01808</name>
</gene>
<evidence type="ECO:0000313" key="3">
    <source>
        <dbReference type="EMBL" id="VDS08624.1"/>
    </source>
</evidence>
<dbReference type="EMBL" id="UZWE01000029">
    <property type="protein sequence ID" value="VDS08624.1"/>
    <property type="molecule type" value="Genomic_DNA"/>
</dbReference>
<name>A0A3S4CYN8_9RHOB</name>
<dbReference type="InterPro" id="IPR013024">
    <property type="entry name" value="GGCT-like"/>
</dbReference>
<dbReference type="GO" id="GO:0005737">
    <property type="term" value="C:cytoplasm"/>
    <property type="evidence" value="ECO:0007669"/>
    <property type="project" value="TreeGrafter"/>
</dbReference>
<protein>
    <recommendedName>
        <fullName evidence="1">glutathione-specific gamma-glutamylcyclotransferase</fullName>
        <ecNumber evidence="1">4.3.2.7</ecNumber>
    </recommendedName>
</protein>
<dbReference type="Pfam" id="PF04752">
    <property type="entry name" value="ChaC"/>
    <property type="match status" value="1"/>
</dbReference>
<evidence type="ECO:0000313" key="4">
    <source>
        <dbReference type="Proteomes" id="UP000270743"/>
    </source>
</evidence>
<sequence length="238" mass="26330">MTTSRPILLSDRHLARIAPAQGPLHDPRWRMLDDADLDRLADELTRGRPRPIPIFAYGSLIWNPGFAVGARRRATAIGWHRSFSISLDHFRGSPDRPGLMLALARGGQCEGLVLDIAQGTEVQSLRDILRRELVAHELAGNACWITVQTENGRQEALTFYADPVGTLTARLTVEEQARRLARAAGAAGSGAEYLLRTARGLAEHGIHDDYIWTLQQHVAQEIDTAVDECFIAPARRTD</sequence>
<organism evidence="3 4">
    <name type="scientific">Paracoccus haematequi</name>
    <dbReference type="NCBI Taxonomy" id="2491866"/>
    <lineage>
        <taxon>Bacteria</taxon>
        <taxon>Pseudomonadati</taxon>
        <taxon>Pseudomonadota</taxon>
        <taxon>Alphaproteobacteria</taxon>
        <taxon>Rhodobacterales</taxon>
        <taxon>Paracoccaceae</taxon>
        <taxon>Paracoccus</taxon>
    </lineage>
</organism>
<dbReference type="AlphaFoldDB" id="A0A3S4CYN8"/>
<evidence type="ECO:0000256" key="2">
    <source>
        <dbReference type="ARBA" id="ARBA00023239"/>
    </source>
</evidence>
<dbReference type="InterPro" id="IPR036568">
    <property type="entry name" value="GGCT-like_sf"/>
</dbReference>
<dbReference type="PANTHER" id="PTHR12192:SF2">
    <property type="entry name" value="GLUTATHIONE-SPECIFIC GAMMA-GLUTAMYLCYCLOTRANSFERASE 2"/>
    <property type="match status" value="1"/>
</dbReference>
<dbReference type="EC" id="4.3.2.7" evidence="1"/>
<accession>A0A3S4CYN8</accession>
<proteinExistence type="predicted"/>
<dbReference type="GO" id="GO:0061928">
    <property type="term" value="F:glutathione specific gamma-glutamylcyclotransferase activity"/>
    <property type="evidence" value="ECO:0007669"/>
    <property type="project" value="UniProtKB-EC"/>
</dbReference>
<dbReference type="InterPro" id="IPR006840">
    <property type="entry name" value="ChaC"/>
</dbReference>
<keyword evidence="4" id="KW-1185">Reference proteome</keyword>
<dbReference type="RefSeq" id="WP_164555193.1">
    <property type="nucleotide sequence ID" value="NZ_UZWE01000029.1"/>
</dbReference>
<reference evidence="3 4" key="1">
    <citation type="submission" date="2018-12" db="EMBL/GenBank/DDBJ databases">
        <authorList>
            <person name="Criscuolo A."/>
        </authorList>
    </citation>
    <scope>NUCLEOTIDE SEQUENCE [LARGE SCALE GENOMIC DNA]</scope>
    <source>
        <strain evidence="3">ACIP1116241</strain>
    </source>
</reference>
<keyword evidence="2" id="KW-0456">Lyase</keyword>
<dbReference type="PANTHER" id="PTHR12192">
    <property type="entry name" value="CATION TRANSPORT PROTEIN CHAC-RELATED"/>
    <property type="match status" value="1"/>
</dbReference>
<dbReference type="Gene3D" id="3.10.490.10">
    <property type="entry name" value="Gamma-glutamyl cyclotransferase-like"/>
    <property type="match status" value="1"/>
</dbReference>
<dbReference type="CDD" id="cd06661">
    <property type="entry name" value="GGCT_like"/>
    <property type="match status" value="1"/>
</dbReference>
<dbReference type="Proteomes" id="UP000270743">
    <property type="component" value="Unassembled WGS sequence"/>
</dbReference>
<dbReference type="GO" id="GO:0006751">
    <property type="term" value="P:glutathione catabolic process"/>
    <property type="evidence" value="ECO:0007669"/>
    <property type="project" value="InterPro"/>
</dbReference>